<dbReference type="InParanoid" id="A0A409YXU1"/>
<evidence type="ECO:0000313" key="2">
    <source>
        <dbReference type="EMBL" id="PPR07811.1"/>
    </source>
</evidence>
<organism evidence="2 3">
    <name type="scientific">Panaeolus cyanescens</name>
    <dbReference type="NCBI Taxonomy" id="181874"/>
    <lineage>
        <taxon>Eukaryota</taxon>
        <taxon>Fungi</taxon>
        <taxon>Dikarya</taxon>
        <taxon>Basidiomycota</taxon>
        <taxon>Agaricomycotina</taxon>
        <taxon>Agaricomycetes</taxon>
        <taxon>Agaricomycetidae</taxon>
        <taxon>Agaricales</taxon>
        <taxon>Agaricineae</taxon>
        <taxon>Galeropsidaceae</taxon>
        <taxon>Panaeolus</taxon>
    </lineage>
</organism>
<dbReference type="Proteomes" id="UP000284842">
    <property type="component" value="Unassembled WGS sequence"/>
</dbReference>
<proteinExistence type="predicted"/>
<protein>
    <recommendedName>
        <fullName evidence="4">Secreted protein</fullName>
    </recommendedName>
</protein>
<keyword evidence="1" id="KW-0732">Signal</keyword>
<evidence type="ECO:0000256" key="1">
    <source>
        <dbReference type="SAM" id="SignalP"/>
    </source>
</evidence>
<dbReference type="EMBL" id="NHTK01000333">
    <property type="protein sequence ID" value="PPR07811.1"/>
    <property type="molecule type" value="Genomic_DNA"/>
</dbReference>
<dbReference type="AlphaFoldDB" id="A0A409YXU1"/>
<name>A0A409YXU1_9AGAR</name>
<accession>A0A409YXU1</accession>
<sequence>MKLFFHPLLIASIHLALYANIGKTQALEAEAFDLDARDLGHEFDLDARDLGLELDLDARNLGHELSDNNGNLHNQPDHHLAGRELFEPVLSSISSRELVDELQDRLERREDSLSIRRHIAQMERELSHLSAIRRNHRTRGQQIRINRLREMIRVERIRLMHRH</sequence>
<gene>
    <name evidence="2" type="ORF">CVT24_002883</name>
</gene>
<keyword evidence="3" id="KW-1185">Reference proteome</keyword>
<reference evidence="2 3" key="1">
    <citation type="journal article" date="2018" name="Evol. Lett.">
        <title>Horizontal gene cluster transfer increased hallucinogenic mushroom diversity.</title>
        <authorList>
            <person name="Reynolds H.T."/>
            <person name="Vijayakumar V."/>
            <person name="Gluck-Thaler E."/>
            <person name="Korotkin H.B."/>
            <person name="Matheny P.B."/>
            <person name="Slot J.C."/>
        </authorList>
    </citation>
    <scope>NUCLEOTIDE SEQUENCE [LARGE SCALE GENOMIC DNA]</scope>
    <source>
        <strain evidence="2 3">2629</strain>
    </source>
</reference>
<evidence type="ECO:0000313" key="3">
    <source>
        <dbReference type="Proteomes" id="UP000284842"/>
    </source>
</evidence>
<feature type="signal peptide" evidence="1">
    <location>
        <begin position="1"/>
        <end position="26"/>
    </location>
</feature>
<comment type="caution">
    <text evidence="2">The sequence shown here is derived from an EMBL/GenBank/DDBJ whole genome shotgun (WGS) entry which is preliminary data.</text>
</comment>
<evidence type="ECO:0008006" key="4">
    <source>
        <dbReference type="Google" id="ProtNLM"/>
    </source>
</evidence>
<feature type="chain" id="PRO_5019234130" description="Secreted protein" evidence="1">
    <location>
        <begin position="27"/>
        <end position="163"/>
    </location>
</feature>